<evidence type="ECO:0000313" key="1">
    <source>
        <dbReference type="EnsemblMetazoa" id="CJA37877.1"/>
    </source>
</evidence>
<reference evidence="1" key="2">
    <citation type="submission" date="2022-06" db="UniProtKB">
        <authorList>
            <consortium name="EnsemblMetazoa"/>
        </authorList>
    </citation>
    <scope>IDENTIFICATION</scope>
    <source>
        <strain evidence="1">DF5081</strain>
    </source>
</reference>
<accession>A0A8R1EM04</accession>
<dbReference type="EnsemblMetazoa" id="CJA37877.1">
    <property type="protein sequence ID" value="CJA37877.1"/>
    <property type="gene ID" value="WBGene00213724"/>
</dbReference>
<sequence>MAPTAPQPRKTPITEKRDAHLWFLLLLKNLLQKFQHQEFLHDPAGQQMLRWKEHPLHQFVSYRSKELRLIELFYRSMLREDVGFREVLQIC</sequence>
<evidence type="ECO:0000313" key="2">
    <source>
        <dbReference type="Proteomes" id="UP000005237"/>
    </source>
</evidence>
<dbReference type="AlphaFoldDB" id="A0A8R1EM04"/>
<keyword evidence="2" id="KW-1185">Reference proteome</keyword>
<dbReference type="Proteomes" id="UP000005237">
    <property type="component" value="Unassembled WGS sequence"/>
</dbReference>
<proteinExistence type="predicted"/>
<reference evidence="2" key="1">
    <citation type="submission" date="2010-08" db="EMBL/GenBank/DDBJ databases">
        <authorList>
            <consortium name="Caenorhabditis japonica Sequencing Consortium"/>
            <person name="Wilson R.K."/>
        </authorList>
    </citation>
    <scope>NUCLEOTIDE SEQUENCE [LARGE SCALE GENOMIC DNA]</scope>
    <source>
        <strain evidence="2">DF5081</strain>
    </source>
</reference>
<name>A0A8R1EM04_CAEJA</name>
<protein>
    <submittedName>
        <fullName evidence="1">Uncharacterized protein</fullName>
    </submittedName>
</protein>
<organism evidence="1 2">
    <name type="scientific">Caenorhabditis japonica</name>
    <dbReference type="NCBI Taxonomy" id="281687"/>
    <lineage>
        <taxon>Eukaryota</taxon>
        <taxon>Metazoa</taxon>
        <taxon>Ecdysozoa</taxon>
        <taxon>Nematoda</taxon>
        <taxon>Chromadorea</taxon>
        <taxon>Rhabditida</taxon>
        <taxon>Rhabditina</taxon>
        <taxon>Rhabditomorpha</taxon>
        <taxon>Rhabditoidea</taxon>
        <taxon>Rhabditidae</taxon>
        <taxon>Peloderinae</taxon>
        <taxon>Caenorhabditis</taxon>
    </lineage>
</organism>